<keyword evidence="7" id="KW-1185">Reference proteome</keyword>
<dbReference type="InterPro" id="IPR036249">
    <property type="entry name" value="Thioredoxin-like_sf"/>
</dbReference>
<gene>
    <name evidence="6" type="ORF">SAMN06265348_102410</name>
</gene>
<dbReference type="Proteomes" id="UP000320300">
    <property type="component" value="Unassembled WGS sequence"/>
</dbReference>
<dbReference type="SUPFAM" id="SSF52833">
    <property type="entry name" value="Thioredoxin-like"/>
    <property type="match status" value="1"/>
</dbReference>
<sequence length="217" mass="24838">MKYYFPVPTTFILAAILFLCSCKGERKLPIYGLRDTKTVKNSDGTTSVDTVYQTIPAFKLLNQDSTYITNDNFKGKVYIADFFFTSCTSICPIMHRNMKKIFEDFKDNPDLMFLSHTIDFKYDTPAVLKKYAQKLGVDGPKWQFAYGAKDTVYTLATKSYLVSVEQDNNDKQGYVHQGYLVLIDKHKRIRGAYDGTNPEQVAQLEKDIPVLLAEEKN</sequence>
<dbReference type="RefSeq" id="WP_142527066.1">
    <property type="nucleotide sequence ID" value="NZ_CBCSJO010000003.1"/>
</dbReference>
<evidence type="ECO:0000313" key="6">
    <source>
        <dbReference type="EMBL" id="SMO48182.1"/>
    </source>
</evidence>
<evidence type="ECO:0000259" key="5">
    <source>
        <dbReference type="PROSITE" id="PS51352"/>
    </source>
</evidence>
<dbReference type="PROSITE" id="PS51352">
    <property type="entry name" value="THIOREDOXIN_2"/>
    <property type="match status" value="1"/>
</dbReference>
<dbReference type="InterPro" id="IPR013766">
    <property type="entry name" value="Thioredoxin_domain"/>
</dbReference>
<dbReference type="PANTHER" id="PTHR12151:SF25">
    <property type="entry name" value="LINALOOL DEHYDRATASE_ISOMERASE DOMAIN-CONTAINING PROTEIN"/>
    <property type="match status" value="1"/>
</dbReference>
<protein>
    <submittedName>
        <fullName evidence="6">Protein SCO1/2</fullName>
    </submittedName>
</protein>
<evidence type="ECO:0000256" key="4">
    <source>
        <dbReference type="PIRSR" id="PIRSR603782-2"/>
    </source>
</evidence>
<evidence type="ECO:0000256" key="2">
    <source>
        <dbReference type="ARBA" id="ARBA00023008"/>
    </source>
</evidence>
<dbReference type="Pfam" id="PF02630">
    <property type="entry name" value="SCO1-SenC"/>
    <property type="match status" value="1"/>
</dbReference>
<dbReference type="EMBL" id="FXTN01000002">
    <property type="protein sequence ID" value="SMO48182.1"/>
    <property type="molecule type" value="Genomic_DNA"/>
</dbReference>
<feature type="binding site" evidence="3">
    <location>
        <position position="91"/>
    </location>
    <ligand>
        <name>Cu cation</name>
        <dbReference type="ChEBI" id="CHEBI:23378"/>
    </ligand>
</feature>
<dbReference type="OrthoDB" id="9811998at2"/>
<dbReference type="PROSITE" id="PS51257">
    <property type="entry name" value="PROKAR_LIPOPROTEIN"/>
    <property type="match status" value="1"/>
</dbReference>
<accession>A0A521BM64</accession>
<keyword evidence="3" id="KW-0479">Metal-binding</keyword>
<comment type="similarity">
    <text evidence="1">Belongs to the SCO1/2 family.</text>
</comment>
<dbReference type="Gene3D" id="3.40.30.10">
    <property type="entry name" value="Glutaredoxin"/>
    <property type="match status" value="1"/>
</dbReference>
<dbReference type="InterPro" id="IPR003782">
    <property type="entry name" value="SCO1/SenC"/>
</dbReference>
<dbReference type="AlphaFoldDB" id="A0A521BM64"/>
<reference evidence="6 7" key="1">
    <citation type="submission" date="2017-05" db="EMBL/GenBank/DDBJ databases">
        <authorList>
            <person name="Varghese N."/>
            <person name="Submissions S."/>
        </authorList>
    </citation>
    <scope>NUCLEOTIDE SEQUENCE [LARGE SCALE GENOMIC DNA]</scope>
    <source>
        <strain evidence="6 7">DSM 19036</strain>
    </source>
</reference>
<feature type="binding site" evidence="3">
    <location>
        <position position="176"/>
    </location>
    <ligand>
        <name>Cu cation</name>
        <dbReference type="ChEBI" id="CHEBI:23378"/>
    </ligand>
</feature>
<evidence type="ECO:0000256" key="1">
    <source>
        <dbReference type="ARBA" id="ARBA00010996"/>
    </source>
</evidence>
<evidence type="ECO:0000256" key="3">
    <source>
        <dbReference type="PIRSR" id="PIRSR603782-1"/>
    </source>
</evidence>
<evidence type="ECO:0000313" key="7">
    <source>
        <dbReference type="Proteomes" id="UP000320300"/>
    </source>
</evidence>
<feature type="domain" description="Thioredoxin" evidence="5">
    <location>
        <begin position="49"/>
        <end position="213"/>
    </location>
</feature>
<organism evidence="6 7">
    <name type="scientific">Pedobacter westerhofensis</name>
    <dbReference type="NCBI Taxonomy" id="425512"/>
    <lineage>
        <taxon>Bacteria</taxon>
        <taxon>Pseudomonadati</taxon>
        <taxon>Bacteroidota</taxon>
        <taxon>Sphingobacteriia</taxon>
        <taxon>Sphingobacteriales</taxon>
        <taxon>Sphingobacteriaceae</taxon>
        <taxon>Pedobacter</taxon>
    </lineage>
</organism>
<dbReference type="CDD" id="cd02968">
    <property type="entry name" value="SCO"/>
    <property type="match status" value="1"/>
</dbReference>
<dbReference type="GO" id="GO:0046872">
    <property type="term" value="F:metal ion binding"/>
    <property type="evidence" value="ECO:0007669"/>
    <property type="project" value="UniProtKB-KW"/>
</dbReference>
<keyword evidence="4" id="KW-1015">Disulfide bond</keyword>
<dbReference type="PANTHER" id="PTHR12151">
    <property type="entry name" value="ELECTRON TRANSPORT PROTIN SCO1/SENC FAMILY MEMBER"/>
    <property type="match status" value="1"/>
</dbReference>
<name>A0A521BM64_9SPHI</name>
<feature type="binding site" evidence="3">
    <location>
        <position position="87"/>
    </location>
    <ligand>
        <name>Cu cation</name>
        <dbReference type="ChEBI" id="CHEBI:23378"/>
    </ligand>
</feature>
<feature type="disulfide bond" description="Redox-active" evidence="4">
    <location>
        <begin position="87"/>
        <end position="91"/>
    </location>
</feature>
<proteinExistence type="inferred from homology"/>
<keyword evidence="2 3" id="KW-0186">Copper</keyword>